<keyword evidence="2" id="KW-1185">Reference proteome</keyword>
<dbReference type="RefSeq" id="XP_024345841.1">
    <property type="nucleotide sequence ID" value="XM_024499746.1"/>
</dbReference>
<dbReference type="Proteomes" id="UP000019149">
    <property type="component" value="Unassembled WGS sequence"/>
</dbReference>
<sequence length="99" mass="11043">MSNLPNEENKFWHSLYSCINLNKIIDDALQMAGKAHITVICLLLVNIRPTLAVIIGLLANISCEQSVITIILHHFTTEGKQASLQSPLDAMNYVEKTDH</sequence>
<protein>
    <submittedName>
        <fullName evidence="1">Uncharacterized protein</fullName>
    </submittedName>
</protein>
<gene>
    <name evidence="1" type="ORF">EGR_10497</name>
</gene>
<dbReference type="AlphaFoldDB" id="W6U0J7"/>
<dbReference type="EMBL" id="APAU02000226">
    <property type="protein sequence ID" value="EUB54645.1"/>
    <property type="molecule type" value="Genomic_DNA"/>
</dbReference>
<dbReference type="KEGG" id="egl:EGR_10497"/>
<proteinExistence type="predicted"/>
<accession>W6U0J7</accession>
<name>W6U0J7_ECHGR</name>
<organism evidence="1 2">
    <name type="scientific">Echinococcus granulosus</name>
    <name type="common">Hydatid tapeworm</name>
    <dbReference type="NCBI Taxonomy" id="6210"/>
    <lineage>
        <taxon>Eukaryota</taxon>
        <taxon>Metazoa</taxon>
        <taxon>Spiralia</taxon>
        <taxon>Lophotrochozoa</taxon>
        <taxon>Platyhelminthes</taxon>
        <taxon>Cestoda</taxon>
        <taxon>Eucestoda</taxon>
        <taxon>Cyclophyllidea</taxon>
        <taxon>Taeniidae</taxon>
        <taxon>Echinococcus</taxon>
        <taxon>Echinococcus granulosus group</taxon>
    </lineage>
</organism>
<reference evidence="1 2" key="1">
    <citation type="journal article" date="2013" name="Nat. Genet.">
        <title>The genome of the hydatid tapeworm Echinococcus granulosus.</title>
        <authorList>
            <person name="Zheng H."/>
            <person name="Zhang W."/>
            <person name="Zhang L."/>
            <person name="Zhang Z."/>
            <person name="Li J."/>
            <person name="Lu G."/>
            <person name="Zhu Y."/>
            <person name="Wang Y."/>
            <person name="Huang Y."/>
            <person name="Liu J."/>
            <person name="Kang H."/>
            <person name="Chen J."/>
            <person name="Wang L."/>
            <person name="Chen A."/>
            <person name="Yu S."/>
            <person name="Gao Z."/>
            <person name="Jin L."/>
            <person name="Gu W."/>
            <person name="Wang Z."/>
            <person name="Zhao L."/>
            <person name="Shi B."/>
            <person name="Wen H."/>
            <person name="Lin R."/>
            <person name="Jones M.K."/>
            <person name="Brejova B."/>
            <person name="Vinar T."/>
            <person name="Zhao G."/>
            <person name="McManus D.P."/>
            <person name="Chen Z."/>
            <person name="Zhou Y."/>
            <person name="Wang S."/>
        </authorList>
    </citation>
    <scope>NUCLEOTIDE SEQUENCE [LARGE SCALE GENOMIC DNA]</scope>
</reference>
<dbReference type="GeneID" id="36346212"/>
<evidence type="ECO:0000313" key="1">
    <source>
        <dbReference type="EMBL" id="EUB54645.1"/>
    </source>
</evidence>
<comment type="caution">
    <text evidence="1">The sequence shown here is derived from an EMBL/GenBank/DDBJ whole genome shotgun (WGS) entry which is preliminary data.</text>
</comment>
<evidence type="ECO:0000313" key="2">
    <source>
        <dbReference type="Proteomes" id="UP000019149"/>
    </source>
</evidence>
<dbReference type="CTD" id="36346212"/>